<dbReference type="InterPro" id="IPR002319">
    <property type="entry name" value="Phenylalanyl-tRNA_Synthase"/>
</dbReference>
<name>A0A7S3ZNG2_9STRA</name>
<dbReference type="EMBL" id="HBIW01004837">
    <property type="protein sequence ID" value="CAE0688503.1"/>
    <property type="molecule type" value="Transcribed_RNA"/>
</dbReference>
<keyword evidence="4" id="KW-0648">Protein biosynthesis</keyword>
<evidence type="ECO:0000256" key="1">
    <source>
        <dbReference type="ARBA" id="ARBA00022598"/>
    </source>
</evidence>
<feature type="domain" description="Phenylalanyl-tRNA synthetase" evidence="6">
    <location>
        <begin position="215"/>
        <end position="367"/>
    </location>
</feature>
<dbReference type="GO" id="GO:0006432">
    <property type="term" value="P:phenylalanyl-tRNA aminoacylation"/>
    <property type="evidence" value="ECO:0007669"/>
    <property type="project" value="TreeGrafter"/>
</dbReference>
<dbReference type="GO" id="GO:0005829">
    <property type="term" value="C:cytosol"/>
    <property type="evidence" value="ECO:0007669"/>
    <property type="project" value="TreeGrafter"/>
</dbReference>
<feature type="domain" description="PheRS DNA binding" evidence="7">
    <location>
        <begin position="5"/>
        <end position="58"/>
    </location>
</feature>
<dbReference type="Pfam" id="PF18552">
    <property type="entry name" value="PheRS_DBD1"/>
    <property type="match status" value="1"/>
</dbReference>
<dbReference type="Gene3D" id="1.10.10.2330">
    <property type="match status" value="1"/>
</dbReference>
<dbReference type="InterPro" id="IPR040725">
    <property type="entry name" value="PheRS_DBD3"/>
</dbReference>
<evidence type="ECO:0000259" key="6">
    <source>
        <dbReference type="Pfam" id="PF01409"/>
    </source>
</evidence>
<dbReference type="GO" id="GO:0005524">
    <property type="term" value="F:ATP binding"/>
    <property type="evidence" value="ECO:0007669"/>
    <property type="project" value="UniProtKB-KW"/>
</dbReference>
<dbReference type="AlphaFoldDB" id="A0A7S3ZNG2"/>
<keyword evidence="1" id="KW-0436">Ligase</keyword>
<dbReference type="Gene3D" id="3.30.1370.240">
    <property type="match status" value="1"/>
</dbReference>
<evidence type="ECO:0000256" key="2">
    <source>
        <dbReference type="ARBA" id="ARBA00022741"/>
    </source>
</evidence>
<dbReference type="GO" id="GO:0004826">
    <property type="term" value="F:phenylalanine-tRNA ligase activity"/>
    <property type="evidence" value="ECO:0007669"/>
    <property type="project" value="TreeGrafter"/>
</dbReference>
<evidence type="ECO:0000259" key="8">
    <source>
        <dbReference type="Pfam" id="PF18553"/>
    </source>
</evidence>
<dbReference type="GO" id="GO:0009328">
    <property type="term" value="C:phenylalanine-tRNA ligase complex"/>
    <property type="evidence" value="ECO:0007669"/>
    <property type="project" value="TreeGrafter"/>
</dbReference>
<feature type="domain" description="PheRS DNA binding" evidence="8">
    <location>
        <begin position="75"/>
        <end position="125"/>
    </location>
</feature>
<dbReference type="GO" id="GO:0000049">
    <property type="term" value="F:tRNA binding"/>
    <property type="evidence" value="ECO:0007669"/>
    <property type="project" value="InterPro"/>
</dbReference>
<evidence type="ECO:0008006" key="10">
    <source>
        <dbReference type="Google" id="ProtNLM"/>
    </source>
</evidence>
<dbReference type="Gene3D" id="1.10.10.2320">
    <property type="match status" value="1"/>
</dbReference>
<proteinExistence type="predicted"/>
<dbReference type="Pfam" id="PF01409">
    <property type="entry name" value="tRNA-synt_2d"/>
    <property type="match status" value="1"/>
</dbReference>
<dbReference type="SUPFAM" id="SSF55681">
    <property type="entry name" value="Class II aaRS and biotin synthetases"/>
    <property type="match status" value="1"/>
</dbReference>
<evidence type="ECO:0000259" key="7">
    <source>
        <dbReference type="Pfam" id="PF18552"/>
    </source>
</evidence>
<organism evidence="9">
    <name type="scientific">Pelagomonas calceolata</name>
    <dbReference type="NCBI Taxonomy" id="35677"/>
    <lineage>
        <taxon>Eukaryota</taxon>
        <taxon>Sar</taxon>
        <taxon>Stramenopiles</taxon>
        <taxon>Ochrophyta</taxon>
        <taxon>Pelagophyceae</taxon>
        <taxon>Pelagomonadales</taxon>
        <taxon>Pelagomonadaceae</taxon>
        <taxon>Pelagomonas</taxon>
    </lineage>
</organism>
<keyword evidence="3" id="KW-0067">ATP-binding</keyword>
<evidence type="ECO:0000313" key="9">
    <source>
        <dbReference type="EMBL" id="CAE0688503.1"/>
    </source>
</evidence>
<evidence type="ECO:0000256" key="3">
    <source>
        <dbReference type="ARBA" id="ARBA00022840"/>
    </source>
</evidence>
<keyword evidence="5" id="KW-0030">Aminoacyl-tRNA synthetase</keyword>
<evidence type="ECO:0000256" key="5">
    <source>
        <dbReference type="ARBA" id="ARBA00023146"/>
    </source>
</evidence>
<gene>
    <name evidence="9" type="ORF">PCAL00307_LOCUS3937</name>
</gene>
<dbReference type="InterPro" id="IPR040724">
    <property type="entry name" value="PheRS_DBD1"/>
</dbReference>
<protein>
    <recommendedName>
        <fullName evidence="10">Phenylalanyl-tRNA synthetase domain-containing protein</fullName>
    </recommendedName>
</protein>
<sequence>MAPATPDLEAQVLAALQSTPKFDTYAQAKALNVDHQALVGAVKSLWADGYVTMDQKSCSWLNATKEGCDISKNGSPEYKVYAAVSAAGSLPVADLEKSVGKASAKVGLGAAMREKWLKKGGDGSLSVAKEGVADATRKMLEPFVGLSEPPATPPVLQANDEKQLLRRKLLKKETLKQFEVAKGANYSLERKRKQGDLSVDMLRDGSWKTADFKAYNYNAVGAPVGGGYFQPLLKVRAEFRKILMGMGFEEMPTSKWVESSFWNFDALFQPQSHPARDAHDTFFVKEPASTLKWPADYYERVKNMHVSGGSGSIGHRCPFDEGEARKQILRTHTTAVSARMLYQLANREGGFRPAKYFSIDRVFRNETMVRVGVPFVF</sequence>
<dbReference type="Pfam" id="PF18553">
    <property type="entry name" value="PheRS_DBD3"/>
    <property type="match status" value="1"/>
</dbReference>
<keyword evidence="2" id="KW-0547">Nucleotide-binding</keyword>
<accession>A0A7S3ZNG2</accession>
<dbReference type="PANTHER" id="PTHR11538">
    <property type="entry name" value="PHENYLALANYL-TRNA SYNTHETASE"/>
    <property type="match status" value="1"/>
</dbReference>
<dbReference type="PANTHER" id="PTHR11538:SF40">
    <property type="entry name" value="PHENYLALANINE--TRNA LIGASE ALPHA SUBUNIT"/>
    <property type="match status" value="1"/>
</dbReference>
<reference evidence="9" key="1">
    <citation type="submission" date="2021-01" db="EMBL/GenBank/DDBJ databases">
        <authorList>
            <person name="Corre E."/>
            <person name="Pelletier E."/>
            <person name="Niang G."/>
            <person name="Scheremetjew M."/>
            <person name="Finn R."/>
            <person name="Kale V."/>
            <person name="Holt S."/>
            <person name="Cochrane G."/>
            <person name="Meng A."/>
            <person name="Brown T."/>
            <person name="Cohen L."/>
        </authorList>
    </citation>
    <scope>NUCLEOTIDE SEQUENCE</scope>
    <source>
        <strain evidence="9">CCMP1756</strain>
    </source>
</reference>
<dbReference type="Gene3D" id="3.30.930.10">
    <property type="entry name" value="Bira Bifunctional Protein, Domain 2"/>
    <property type="match status" value="1"/>
</dbReference>
<dbReference type="InterPro" id="IPR045864">
    <property type="entry name" value="aa-tRNA-synth_II/BPL/LPL"/>
</dbReference>
<evidence type="ECO:0000256" key="4">
    <source>
        <dbReference type="ARBA" id="ARBA00022917"/>
    </source>
</evidence>